<evidence type="ECO:0000313" key="5">
    <source>
        <dbReference type="EMBL" id="MQT15527.1"/>
    </source>
</evidence>
<dbReference type="Pfam" id="PF17938">
    <property type="entry name" value="TetR_C_29"/>
    <property type="match status" value="1"/>
</dbReference>
<evidence type="ECO:0000259" key="4">
    <source>
        <dbReference type="PROSITE" id="PS50977"/>
    </source>
</evidence>
<comment type="caution">
    <text evidence="5">The sequence shown here is derived from an EMBL/GenBank/DDBJ whole genome shotgun (WGS) entry which is preliminary data.</text>
</comment>
<feature type="region of interest" description="Disordered" evidence="3">
    <location>
        <begin position="1"/>
        <end position="48"/>
    </location>
</feature>
<dbReference type="AlphaFoldDB" id="A0A6A7YB51"/>
<feature type="domain" description="HTH tetR-type" evidence="4">
    <location>
        <begin position="49"/>
        <end position="109"/>
    </location>
</feature>
<dbReference type="Gene3D" id="1.10.357.10">
    <property type="entry name" value="Tetracycline Repressor, domain 2"/>
    <property type="match status" value="1"/>
</dbReference>
<protein>
    <submittedName>
        <fullName evidence="5">TetR/AcrR family transcriptional regulator</fullName>
    </submittedName>
</protein>
<dbReference type="PANTHER" id="PTHR30328:SF54">
    <property type="entry name" value="HTH-TYPE TRANSCRIPTIONAL REPRESSOR SCO4008"/>
    <property type="match status" value="1"/>
</dbReference>
<feature type="compositionally biased region" description="Basic residues" evidence="3">
    <location>
        <begin position="29"/>
        <end position="43"/>
    </location>
</feature>
<organism evidence="5 6">
    <name type="scientific">Segnochrobactrum spirostomi</name>
    <dbReference type="NCBI Taxonomy" id="2608987"/>
    <lineage>
        <taxon>Bacteria</taxon>
        <taxon>Pseudomonadati</taxon>
        <taxon>Pseudomonadota</taxon>
        <taxon>Alphaproteobacteria</taxon>
        <taxon>Hyphomicrobiales</taxon>
        <taxon>Segnochrobactraceae</taxon>
        <taxon>Segnochrobactrum</taxon>
    </lineage>
</organism>
<dbReference type="InterPro" id="IPR009057">
    <property type="entry name" value="Homeodomain-like_sf"/>
</dbReference>
<name>A0A6A7YB51_9HYPH</name>
<accession>A0A6A7YB51</accession>
<dbReference type="Proteomes" id="UP000332515">
    <property type="component" value="Unassembled WGS sequence"/>
</dbReference>
<dbReference type="PRINTS" id="PR00455">
    <property type="entry name" value="HTHTETR"/>
</dbReference>
<dbReference type="SUPFAM" id="SSF46689">
    <property type="entry name" value="Homeodomain-like"/>
    <property type="match status" value="1"/>
</dbReference>
<dbReference type="InterPro" id="IPR041474">
    <property type="entry name" value="NicS_C"/>
</dbReference>
<dbReference type="SUPFAM" id="SSF48498">
    <property type="entry name" value="Tetracyclin repressor-like, C-terminal domain"/>
    <property type="match status" value="1"/>
</dbReference>
<gene>
    <name evidence="5" type="ORF">F0357_23305</name>
</gene>
<dbReference type="EMBL" id="VWNA01000003">
    <property type="protein sequence ID" value="MQT15527.1"/>
    <property type="molecule type" value="Genomic_DNA"/>
</dbReference>
<dbReference type="Pfam" id="PF00440">
    <property type="entry name" value="TetR_N"/>
    <property type="match status" value="1"/>
</dbReference>
<evidence type="ECO:0000256" key="2">
    <source>
        <dbReference type="PROSITE-ProRule" id="PRU00335"/>
    </source>
</evidence>
<dbReference type="PANTHER" id="PTHR30328">
    <property type="entry name" value="TRANSCRIPTIONAL REPRESSOR"/>
    <property type="match status" value="1"/>
</dbReference>
<keyword evidence="6" id="KW-1185">Reference proteome</keyword>
<proteinExistence type="predicted"/>
<dbReference type="PROSITE" id="PS50977">
    <property type="entry name" value="HTH_TETR_2"/>
    <property type="match status" value="1"/>
</dbReference>
<dbReference type="InterPro" id="IPR036271">
    <property type="entry name" value="Tet_transcr_reg_TetR-rel_C_sf"/>
</dbReference>
<dbReference type="GO" id="GO:0003677">
    <property type="term" value="F:DNA binding"/>
    <property type="evidence" value="ECO:0007669"/>
    <property type="project" value="UniProtKB-UniRule"/>
</dbReference>
<evidence type="ECO:0000256" key="3">
    <source>
        <dbReference type="SAM" id="MobiDB-lite"/>
    </source>
</evidence>
<dbReference type="InterPro" id="IPR050109">
    <property type="entry name" value="HTH-type_TetR-like_transc_reg"/>
</dbReference>
<dbReference type="InterPro" id="IPR001647">
    <property type="entry name" value="HTH_TetR"/>
</dbReference>
<sequence>MTLPGDQQPPRPSSGRAGRRAPKTAVRAAKTRASKRPRLKPVGKPRDADATRARILDAAMAEFAAKGLSGARVDEIAERAGFNKRMLYHYFGSKDDLFQAVIETAYRKVWEEEAALQLDHLAPDDALRRLVSFTWDYYLAHPEFITLLNSENLYEARHFKQSKTIADGARQSRDLVGQILARGAAAGLFRSGIDPVQLNITISAVGYYYLTNRHTASVVYERDMTAPDALAARLAFNIETILAMVRA</sequence>
<keyword evidence="1 2" id="KW-0238">DNA-binding</keyword>
<feature type="DNA-binding region" description="H-T-H motif" evidence="2">
    <location>
        <begin position="72"/>
        <end position="91"/>
    </location>
</feature>
<evidence type="ECO:0000313" key="6">
    <source>
        <dbReference type="Proteomes" id="UP000332515"/>
    </source>
</evidence>
<reference evidence="5 6" key="1">
    <citation type="submission" date="2019-09" db="EMBL/GenBank/DDBJ databases">
        <title>Segnochrobactrum spirostomi gen. nov., sp. nov., isolated from the ciliate Spirostomum cf. yagiui and description of a novel family, Segnochrobactraceae fam. nov. within the order Rhizobiales of the class Alphaproteobacteria.</title>
        <authorList>
            <person name="Akter S."/>
            <person name="Shazib S.U.A."/>
            <person name="Shin M.K."/>
        </authorList>
    </citation>
    <scope>NUCLEOTIDE SEQUENCE [LARGE SCALE GENOMIC DNA]</scope>
    <source>
        <strain evidence="5 6">Sp-1</strain>
    </source>
</reference>
<evidence type="ECO:0000256" key="1">
    <source>
        <dbReference type="ARBA" id="ARBA00023125"/>
    </source>
</evidence>